<dbReference type="InterPro" id="IPR004860">
    <property type="entry name" value="LAGLIDADG_dom"/>
</dbReference>
<dbReference type="InterPro" id="IPR006142">
    <property type="entry name" value="INTEIN"/>
</dbReference>
<dbReference type="Pfam" id="PF14528">
    <property type="entry name" value="LAGLIDADG_3"/>
    <property type="match status" value="1"/>
</dbReference>
<dbReference type="Pfam" id="PF00270">
    <property type="entry name" value="DEAD"/>
    <property type="match status" value="1"/>
</dbReference>
<dbReference type="GO" id="GO:0004519">
    <property type="term" value="F:endonuclease activity"/>
    <property type="evidence" value="ECO:0007669"/>
    <property type="project" value="InterPro"/>
</dbReference>
<dbReference type="PRINTS" id="PR00379">
    <property type="entry name" value="INTEIN"/>
</dbReference>
<dbReference type="InterPro" id="IPR027417">
    <property type="entry name" value="P-loop_NTPase"/>
</dbReference>
<evidence type="ECO:0000256" key="10">
    <source>
        <dbReference type="ARBA" id="ARBA00023235"/>
    </source>
</evidence>
<dbReference type="GO" id="GO:0003677">
    <property type="term" value="F:DNA binding"/>
    <property type="evidence" value="ECO:0007669"/>
    <property type="project" value="UniProtKB-UniRule"/>
</dbReference>
<dbReference type="NCBIfam" id="TIGR01445">
    <property type="entry name" value="intein_Nterm"/>
    <property type="match status" value="1"/>
</dbReference>
<evidence type="ECO:0000256" key="9">
    <source>
        <dbReference type="ARBA" id="ARBA00023204"/>
    </source>
</evidence>
<dbReference type="InterPro" id="IPR014001">
    <property type="entry name" value="Helicase_ATP-bd"/>
</dbReference>
<keyword evidence="1 13" id="KW-0547">Nucleotide-binding</keyword>
<dbReference type="PANTHER" id="PTHR47961:SF10">
    <property type="entry name" value="ATP-DEPENDENT DNA HELICASE HEL308"/>
    <property type="match status" value="1"/>
</dbReference>
<keyword evidence="6 13" id="KW-0067">ATP-binding</keyword>
<dbReference type="PANTHER" id="PTHR47961">
    <property type="entry name" value="DNA POLYMERASE THETA, PUTATIVE (AFU_ORTHOLOGUE AFUA_1G05260)-RELATED"/>
    <property type="match status" value="1"/>
</dbReference>
<dbReference type="GO" id="GO:0005524">
    <property type="term" value="F:ATP binding"/>
    <property type="evidence" value="ECO:0007669"/>
    <property type="project" value="UniProtKB-UniRule"/>
</dbReference>
<name>A6UT61_META3</name>
<evidence type="ECO:0000259" key="14">
    <source>
        <dbReference type="PROSITE" id="PS50819"/>
    </source>
</evidence>
<evidence type="ECO:0000259" key="15">
    <source>
        <dbReference type="PROSITE" id="PS51192"/>
    </source>
</evidence>
<dbReference type="GO" id="GO:0016539">
    <property type="term" value="P:intein-mediated protein splicing"/>
    <property type="evidence" value="ECO:0007669"/>
    <property type="project" value="InterPro"/>
</dbReference>
<dbReference type="SUPFAM" id="SSF158702">
    <property type="entry name" value="Sec63 N-terminal domain-like"/>
    <property type="match status" value="1"/>
</dbReference>
<dbReference type="SMART" id="SM00487">
    <property type="entry name" value="DEXDc"/>
    <property type="match status" value="1"/>
</dbReference>
<evidence type="ECO:0000256" key="5">
    <source>
        <dbReference type="ARBA" id="ARBA00022813"/>
    </source>
</evidence>
<dbReference type="HAMAP" id="MF_00442">
    <property type="entry name" value="Helicase_Hel308"/>
    <property type="match status" value="1"/>
</dbReference>
<organism evidence="16 17">
    <name type="scientific">Methanococcus aeolicus (strain ATCC BAA-1280 / DSM 17508 / OCM 812 / Nankai-3)</name>
    <dbReference type="NCBI Taxonomy" id="419665"/>
    <lineage>
        <taxon>Archaea</taxon>
        <taxon>Methanobacteriati</taxon>
        <taxon>Methanobacteriota</taxon>
        <taxon>Methanomada group</taxon>
        <taxon>Methanococci</taxon>
        <taxon>Methanococcales</taxon>
        <taxon>Methanococcaceae</taxon>
        <taxon>Methanococcus</taxon>
    </lineage>
</organism>
<evidence type="ECO:0000256" key="1">
    <source>
        <dbReference type="ARBA" id="ARBA00022741"/>
    </source>
</evidence>
<evidence type="ECO:0000256" key="3">
    <source>
        <dbReference type="ARBA" id="ARBA00022801"/>
    </source>
</evidence>
<dbReference type="PROSITE" id="PS51192">
    <property type="entry name" value="HELICASE_ATP_BIND_1"/>
    <property type="match status" value="1"/>
</dbReference>
<evidence type="ECO:0000313" key="16">
    <source>
        <dbReference type="EMBL" id="ABR55683.1"/>
    </source>
</evidence>
<dbReference type="InterPro" id="IPR003586">
    <property type="entry name" value="Hint_dom_C"/>
</dbReference>
<evidence type="ECO:0000256" key="8">
    <source>
        <dbReference type="ARBA" id="ARBA00023125"/>
    </source>
</evidence>
<dbReference type="Gene3D" id="1.10.150.20">
    <property type="entry name" value="5' to 3' exonuclease, C-terminal subdomain"/>
    <property type="match status" value="1"/>
</dbReference>
<evidence type="ECO:0000256" key="6">
    <source>
        <dbReference type="ARBA" id="ARBA00022840"/>
    </source>
</evidence>
<dbReference type="RefSeq" id="WP_011972815.1">
    <property type="nucleotide sequence ID" value="NC_009635.1"/>
</dbReference>
<dbReference type="SUPFAM" id="SSF46785">
    <property type="entry name" value="Winged helix' DNA-binding domain"/>
    <property type="match status" value="1"/>
</dbReference>
<evidence type="ECO:0000256" key="13">
    <source>
        <dbReference type="HAMAP-Rule" id="MF_00442"/>
    </source>
</evidence>
<dbReference type="SUPFAM" id="SSF55608">
    <property type="entry name" value="Homing endonucleases"/>
    <property type="match status" value="1"/>
</dbReference>
<feature type="domain" description="Helicase ATP-binding" evidence="15">
    <location>
        <begin position="40"/>
        <end position="211"/>
    </location>
</feature>
<dbReference type="GeneID" id="5326381"/>
<sequence>MENKNLPNNFQRKNETKVMNILNENGIKSLRPPQQKVLNNNLLDKNKNFLICIPTASGKTLIGEMAFINHLLDENKQPTGKKGLFIVPLKALANEKYDEFKEKYEKYGLKVALSIGDFDEKENLSSYDLIITTAEKLDSLMRHRIDWIDKVSVVVVDEIHLIGDDERGGTLEIILTKLKNLNNIQLIGLSATVGNPEELANWLNATLVIDDWRPVELKKGIFYKNKIEYIDENNSLDEITKSDFVALRSLRSLQKPLNDSYKNDIMNLVVDCIDEDGSCLIFCNSKRGAVSEAKKLNLKKYLSHSEKHELQKLKDEVLSIFDPPTETCRALAECIEKGVAFHHAGLTYEQRKIVEEGFRKKLIKVICCTPTLCLNANTEILQESGFKKITELNKNEKVFALCGNKIRPVDCWKVHKTPQHEYNIVVKTANGLKITTTPNHLFLVKKGKETCEKEAKDLKVGDYVATADKIVVEERDIDLSYGDLYFIGYFIGDGYTGVIEKNVFRGSPDITFNPKYPPNFDDSKLHKKYFLKIKEEGNVSHYVYSKRLREVFNELNMLTKDNKNIDVFYILPLEKLSHFIAGLFDSDGYINANRKKIGFSSISENLIKKLQLALLRFGIHSTIRKRKGKVMKLNKTFRFCKSRRNRRFRESANLRFASTANPKDSLRSPTNNKEYKSRDIYELIIGDFVSVKRFYENIPLRHKEKRRKLEEIVKSKEIAKMWCDCGFSIDLTMFKPRTKSQNELNKERVKLLFELLNGKKLVMNYNNYYSKRKNPHFEFIIREKIGGNKKGVYYSLNDKGKILMNLLNKNIKDKENLEEMYDFLVNLEKCPICGKPLYKEMRHSWKKEYYDGDIYWSMIKEIKKIKVNDKYAYDIELPDDGTNDHYVVANGFIVHNSAGLNLPCRRAIVRDLKRFSGRGMAPISKMEIQQCIGRAGRPGLDPYGEGIVYIKNPNDVEKGFEYLTGKVEDIYSKLSNQKVLRTHILGLISTREVENEMDLKNFIKNTFYAHQYGSLQGVLRNVKEVVDFLEDYDFIVAFTPTKLGKRVSELYIDPYSAKIIIDGLKKINKSSELNTNLELYMLYVLSMTTEMRPPLRVRNHEEEDLILEMMDLNIDDYSWENLESFKTAKMFYDWINEVPEEDILKRYGIEPGILKYKVEQVKWMAYSAKEIFNQLNLKNEQIKDCLSELEIRLEYGAKKDIIELLKIKHVGRVRARKLYDAGIRSKNDIVTNRSKVISLLGDKIGKKVLEGFGLKYGQQTLLSFQ</sequence>
<dbReference type="GO" id="GO:0006281">
    <property type="term" value="P:DNA repair"/>
    <property type="evidence" value="ECO:0007669"/>
    <property type="project" value="UniProtKB-UniRule"/>
</dbReference>
<dbReference type="GO" id="GO:0016887">
    <property type="term" value="F:ATP hydrolysis activity"/>
    <property type="evidence" value="ECO:0007669"/>
    <property type="project" value="RHEA"/>
</dbReference>
<comment type="similarity">
    <text evidence="13">Belongs to the helicase family. Hel308 subfamily.</text>
</comment>
<comment type="catalytic activity">
    <reaction evidence="11 13">
        <text>Couples ATP hydrolysis with the unwinding of duplex DNA by translocating in the 3'-5' direction.</text>
        <dbReference type="EC" id="5.6.2.4"/>
    </reaction>
</comment>
<keyword evidence="9 13" id="KW-0234">DNA repair</keyword>
<dbReference type="InterPro" id="IPR003587">
    <property type="entry name" value="Hint_dom_N"/>
</dbReference>
<evidence type="ECO:0000256" key="7">
    <source>
        <dbReference type="ARBA" id="ARBA00023000"/>
    </source>
</evidence>
<dbReference type="GO" id="GO:0043138">
    <property type="term" value="F:3'-5' DNA helicase activity"/>
    <property type="evidence" value="ECO:0007669"/>
    <property type="project" value="UniProtKB-UniRule"/>
</dbReference>
<evidence type="ECO:0000256" key="12">
    <source>
        <dbReference type="ARBA" id="ARBA00048988"/>
    </source>
</evidence>
<dbReference type="Gene3D" id="1.10.3380.30">
    <property type="match status" value="1"/>
</dbReference>
<dbReference type="AlphaFoldDB" id="A6UT61"/>
<evidence type="ECO:0000256" key="2">
    <source>
        <dbReference type="ARBA" id="ARBA00022763"/>
    </source>
</evidence>
<dbReference type="eggNOG" id="arCOG03157">
    <property type="taxonomic scope" value="Archaea"/>
</dbReference>
<evidence type="ECO:0000313" key="17">
    <source>
        <dbReference type="Proteomes" id="UP000001106"/>
    </source>
</evidence>
<feature type="domain" description="DOD-type homing endonuclease" evidence="14">
    <location>
        <begin position="486"/>
        <end position="619"/>
    </location>
</feature>
<dbReference type="SMART" id="SM00306">
    <property type="entry name" value="HintN"/>
    <property type="match status" value="1"/>
</dbReference>
<keyword evidence="3 13" id="KW-0378">Hydrolase</keyword>
<dbReference type="CDD" id="cd00081">
    <property type="entry name" value="Hint"/>
    <property type="match status" value="1"/>
</dbReference>
<dbReference type="SUPFAM" id="SSF52540">
    <property type="entry name" value="P-loop containing nucleoside triphosphate hydrolases"/>
    <property type="match status" value="3"/>
</dbReference>
<dbReference type="InterPro" id="IPR046931">
    <property type="entry name" value="HTH_61"/>
</dbReference>
<dbReference type="InterPro" id="IPR030934">
    <property type="entry name" value="Intein_C"/>
</dbReference>
<dbReference type="Gene3D" id="2.170.16.10">
    <property type="entry name" value="Hedgehog/Intein (Hint) domain"/>
    <property type="match status" value="2"/>
</dbReference>
<keyword evidence="2 13" id="KW-0227">DNA damage</keyword>
<dbReference type="Proteomes" id="UP000001106">
    <property type="component" value="Chromosome"/>
</dbReference>
<keyword evidence="4 13" id="KW-0347">Helicase</keyword>
<dbReference type="InterPro" id="IPR050474">
    <property type="entry name" value="Hel308_SKI2-like"/>
</dbReference>
<comment type="catalytic activity">
    <reaction evidence="12 13">
        <text>ATP + H2O = ADP + phosphate + H(+)</text>
        <dbReference type="Rhea" id="RHEA:13065"/>
        <dbReference type="ChEBI" id="CHEBI:15377"/>
        <dbReference type="ChEBI" id="CHEBI:15378"/>
        <dbReference type="ChEBI" id="CHEBI:30616"/>
        <dbReference type="ChEBI" id="CHEBI:43474"/>
        <dbReference type="ChEBI" id="CHEBI:456216"/>
        <dbReference type="EC" id="5.6.2.4"/>
    </reaction>
</comment>
<gene>
    <name evidence="13" type="primary">hel308</name>
    <name evidence="16" type="ordered locus">Maeo_0091</name>
</gene>
<dbReference type="InterPro" id="IPR004042">
    <property type="entry name" value="Intein_endonuc_central"/>
</dbReference>
<dbReference type="PROSITE" id="PS50817">
    <property type="entry name" value="INTEIN_N_TER"/>
    <property type="match status" value="1"/>
</dbReference>
<reference evidence="16" key="1">
    <citation type="submission" date="2007-06" db="EMBL/GenBank/DDBJ databases">
        <title>Complete sequence of Methanococcus aeolicus Nankai-3.</title>
        <authorList>
            <consortium name="US DOE Joint Genome Institute"/>
            <person name="Copeland A."/>
            <person name="Lucas S."/>
            <person name="Lapidus A."/>
            <person name="Barry K."/>
            <person name="Glavina del Rio T."/>
            <person name="Dalin E."/>
            <person name="Tice H."/>
            <person name="Pitluck S."/>
            <person name="Chain P."/>
            <person name="Malfatti S."/>
            <person name="Shin M."/>
            <person name="Vergez L."/>
            <person name="Schmutz J."/>
            <person name="Larimer F."/>
            <person name="Land M."/>
            <person name="Hauser L."/>
            <person name="Kyrpides N."/>
            <person name="Lykidis A."/>
            <person name="Sieprawska-Lupa M."/>
            <person name="Whitman W.B."/>
            <person name="Richardson P."/>
        </authorList>
    </citation>
    <scope>NUCLEOTIDE SEQUENCE [LARGE SCALE GENOMIC DNA]</scope>
    <source>
        <strain evidence="16">Nankai-3</strain>
    </source>
</reference>
<dbReference type="eggNOG" id="arCOG00553">
    <property type="taxonomic scope" value="Archaea"/>
</dbReference>
<dbReference type="Gene3D" id="3.40.50.300">
    <property type="entry name" value="P-loop containing nucleotide triphosphate hydrolases"/>
    <property type="match status" value="3"/>
</dbReference>
<dbReference type="PROSITE" id="PS50819">
    <property type="entry name" value="INTEIN_ENDONUCLEASE"/>
    <property type="match status" value="1"/>
</dbReference>
<dbReference type="EMBL" id="CP000743">
    <property type="protein sequence ID" value="ABR55683.1"/>
    <property type="molecule type" value="Genomic_DNA"/>
</dbReference>
<dbReference type="KEGG" id="mae:Maeo_0091"/>
<keyword evidence="17" id="KW-1185">Reference proteome</keyword>
<keyword evidence="5" id="KW-0068">Autocatalytic cleavage</keyword>
<dbReference type="Pfam" id="PF20470">
    <property type="entry name" value="HTH_61"/>
    <property type="match status" value="1"/>
</dbReference>
<dbReference type="SMART" id="SM00305">
    <property type="entry name" value="HintC"/>
    <property type="match status" value="1"/>
</dbReference>
<dbReference type="InterPro" id="IPR011545">
    <property type="entry name" value="DEAD/DEAH_box_helicase_dom"/>
</dbReference>
<dbReference type="InterPro" id="IPR036844">
    <property type="entry name" value="Hint_dom_sf"/>
</dbReference>
<dbReference type="EC" id="5.6.2.4" evidence="13"/>
<accession>A6UT61</accession>
<keyword evidence="7" id="KW-0651">Protein splicing</keyword>
<keyword evidence="10 13" id="KW-0413">Isomerase</keyword>
<dbReference type="InterPro" id="IPR022965">
    <property type="entry name" value="Helicase_Hel308"/>
</dbReference>
<dbReference type="InterPro" id="IPR036390">
    <property type="entry name" value="WH_DNA-bd_sf"/>
</dbReference>
<dbReference type="CDD" id="cd18028">
    <property type="entry name" value="DEXHc_archSki2"/>
    <property type="match status" value="1"/>
</dbReference>
<dbReference type="InterPro" id="IPR006141">
    <property type="entry name" value="Intein_N"/>
</dbReference>
<dbReference type="OrthoDB" id="371946at2157"/>
<dbReference type="InterPro" id="IPR027434">
    <property type="entry name" value="Homing_endonucl"/>
</dbReference>
<dbReference type="Pfam" id="PF14890">
    <property type="entry name" value="Intein_splicing"/>
    <property type="match status" value="1"/>
</dbReference>
<comment type="function">
    <text evidence="13">DNA-dependent ATPase and 3'-5' DNA helicase that may be involved in repair of stalled replication forks.</text>
</comment>
<feature type="binding site" evidence="13">
    <location>
        <position position="34"/>
    </location>
    <ligand>
        <name>ATP</name>
        <dbReference type="ChEBI" id="CHEBI:30616"/>
    </ligand>
</feature>
<evidence type="ECO:0000256" key="11">
    <source>
        <dbReference type="ARBA" id="ARBA00034617"/>
    </source>
</evidence>
<dbReference type="Pfam" id="PF21280">
    <property type="entry name" value="Helicase_dom4_arc"/>
    <property type="match status" value="1"/>
</dbReference>
<dbReference type="Gene3D" id="3.10.28.10">
    <property type="entry name" value="Homing endonucleases"/>
    <property type="match status" value="1"/>
</dbReference>
<protein>
    <recommendedName>
        <fullName evidence="13">ATP-dependent DNA helicase Hel308</fullName>
        <ecNumber evidence="13">5.6.2.4</ecNumber>
    </recommendedName>
    <alternativeName>
        <fullName evidence="13">DNA 3'-5' helicase Hel308</fullName>
    </alternativeName>
</protein>
<dbReference type="NCBIfam" id="TIGR01443">
    <property type="entry name" value="intein_Cterm"/>
    <property type="match status" value="1"/>
</dbReference>
<dbReference type="HOGENOM" id="CLU_279743_0_0_2"/>
<dbReference type="STRING" id="419665.Maeo_0091"/>
<proteinExistence type="inferred from homology"/>
<keyword evidence="8 13" id="KW-0238">DNA-binding</keyword>
<dbReference type="PROSITE" id="PS50818">
    <property type="entry name" value="INTEIN_C_TER"/>
    <property type="match status" value="1"/>
</dbReference>
<comment type="subunit">
    <text evidence="13">Monomer.</text>
</comment>
<evidence type="ECO:0000256" key="4">
    <source>
        <dbReference type="ARBA" id="ARBA00022806"/>
    </source>
</evidence>
<dbReference type="SUPFAM" id="SSF51294">
    <property type="entry name" value="Hedgehog/intein (Hint) domain"/>
    <property type="match status" value="1"/>
</dbReference>
<dbReference type="InterPro" id="IPR048772">
    <property type="entry name" value="Hel308-like_dom4"/>
</dbReference>